<comment type="caution">
    <text evidence="2">The sequence shown here is derived from an EMBL/GenBank/DDBJ whole genome shotgun (WGS) entry which is preliminary data.</text>
</comment>
<keyword evidence="1" id="KW-1133">Transmembrane helix</keyword>
<feature type="transmembrane region" description="Helical" evidence="1">
    <location>
        <begin position="112"/>
        <end position="132"/>
    </location>
</feature>
<reference evidence="2 3" key="1">
    <citation type="submission" date="2017-07" db="EMBL/GenBank/DDBJ databases">
        <title>Mechanisms for carbon and nitrogen cycling indicate functional differentiation within the Candidate Phyla Radiation.</title>
        <authorList>
            <person name="Danczak R.E."/>
            <person name="Johnston M.D."/>
            <person name="Kenah C."/>
            <person name="Slattery M."/>
            <person name="Wrighton K.C."/>
            <person name="Wilkins M.J."/>
        </authorList>
    </citation>
    <scope>NUCLEOTIDE SEQUENCE [LARGE SCALE GENOMIC DNA]</scope>
    <source>
        <strain evidence="2">Licking1014_96</strain>
    </source>
</reference>
<feature type="transmembrane region" description="Helical" evidence="1">
    <location>
        <begin position="83"/>
        <end position="106"/>
    </location>
</feature>
<keyword evidence="1" id="KW-0812">Transmembrane</keyword>
<sequence length="133" mass="15435">MAEIILGENKQFLGDIFGWWYSKGIRDFFIYLKAILAKITDIFSVKLLLRTYLSPWKRDITSTEGLPLNEVLRVFIFNLVSRFIGFIIKTIILFIYLIVLAVFLAIALSLVIIWLFLPLISIISLIYGIQLLF</sequence>
<protein>
    <submittedName>
        <fullName evidence="2">Uncharacterized protein</fullName>
    </submittedName>
</protein>
<evidence type="ECO:0000313" key="2">
    <source>
        <dbReference type="EMBL" id="TSC91449.1"/>
    </source>
</evidence>
<dbReference type="AlphaFoldDB" id="A0A554LFM6"/>
<proteinExistence type="predicted"/>
<evidence type="ECO:0000256" key="1">
    <source>
        <dbReference type="SAM" id="Phobius"/>
    </source>
</evidence>
<organism evidence="2 3">
    <name type="scientific">Candidatus Berkelbacteria bacterium Licking1014_96</name>
    <dbReference type="NCBI Taxonomy" id="2017149"/>
    <lineage>
        <taxon>Bacteria</taxon>
        <taxon>Candidatus Berkelbacteria</taxon>
    </lineage>
</organism>
<dbReference type="EMBL" id="VMGH01000041">
    <property type="protein sequence ID" value="TSC91449.1"/>
    <property type="molecule type" value="Genomic_DNA"/>
</dbReference>
<gene>
    <name evidence="2" type="ORF">CEN92_286</name>
</gene>
<keyword evidence="1" id="KW-0472">Membrane</keyword>
<dbReference type="Proteomes" id="UP000318296">
    <property type="component" value="Unassembled WGS sequence"/>
</dbReference>
<name>A0A554LFM6_9BACT</name>
<evidence type="ECO:0000313" key="3">
    <source>
        <dbReference type="Proteomes" id="UP000318296"/>
    </source>
</evidence>
<accession>A0A554LFM6</accession>